<name>A0AAV2P8M1_9HYME</name>
<dbReference type="AlphaFoldDB" id="A0AAV2P8M1"/>
<dbReference type="EMBL" id="OZ034831">
    <property type="protein sequence ID" value="CAL1688306.1"/>
    <property type="molecule type" value="Genomic_DNA"/>
</dbReference>
<feature type="signal peptide" evidence="2">
    <location>
        <begin position="1"/>
        <end position="25"/>
    </location>
</feature>
<evidence type="ECO:0000313" key="3">
    <source>
        <dbReference type="EMBL" id="CAL1688306.1"/>
    </source>
</evidence>
<evidence type="ECO:0000313" key="4">
    <source>
        <dbReference type="Proteomes" id="UP001497644"/>
    </source>
</evidence>
<gene>
    <name evidence="3" type="ORF">LPLAT_LOCUS13394</name>
</gene>
<feature type="chain" id="PRO_5043830838" evidence="2">
    <location>
        <begin position="26"/>
        <end position="376"/>
    </location>
</feature>
<dbReference type="InterPro" id="IPR031734">
    <property type="entry name" value="MBF2"/>
</dbReference>
<evidence type="ECO:0000256" key="2">
    <source>
        <dbReference type="SAM" id="SignalP"/>
    </source>
</evidence>
<proteinExistence type="predicted"/>
<protein>
    <submittedName>
        <fullName evidence="3">Uncharacterized protein</fullName>
    </submittedName>
</protein>
<organism evidence="3 4">
    <name type="scientific">Lasius platythorax</name>
    <dbReference type="NCBI Taxonomy" id="488582"/>
    <lineage>
        <taxon>Eukaryota</taxon>
        <taxon>Metazoa</taxon>
        <taxon>Ecdysozoa</taxon>
        <taxon>Arthropoda</taxon>
        <taxon>Hexapoda</taxon>
        <taxon>Insecta</taxon>
        <taxon>Pterygota</taxon>
        <taxon>Neoptera</taxon>
        <taxon>Endopterygota</taxon>
        <taxon>Hymenoptera</taxon>
        <taxon>Apocrita</taxon>
        <taxon>Aculeata</taxon>
        <taxon>Formicoidea</taxon>
        <taxon>Formicidae</taxon>
        <taxon>Formicinae</taxon>
        <taxon>Lasius</taxon>
        <taxon>Lasius</taxon>
    </lineage>
</organism>
<feature type="region of interest" description="Disordered" evidence="1">
    <location>
        <begin position="256"/>
        <end position="275"/>
    </location>
</feature>
<dbReference type="Proteomes" id="UP001497644">
    <property type="component" value="Chromosome 8"/>
</dbReference>
<keyword evidence="2" id="KW-0732">Signal</keyword>
<sequence>MIVCRGTTLWMIAILVFLASISASAKPRNRPTTRALHQQRSRTKAELVKVTYKNREDEFAHGASSNRTHTRIGIPSNYLSRTRRNDAGDYTTRRNASDYYAQRRAVMERYYARQREINARYANRTSSVSESKFNDVASQHRPVTRNATLFSLDGHETYPDKDSRDISATFRYPYIRVEPIYNQSWSNRISIEPPDDRQDTAPESNLGFKSDADLSQARNSDDIERNALDYYVTPTPCTNVSLSGTFAPKARIKHAQNCTHETEQRSDRTNNNSSIGSDYQSWGTCEGKIVYQHNLLLGLKGPSNLDTLFEVIIQGPICITCVQVLRYNETRAIVTLDSGGRGHEYVKLRLKGYENEGFSYIIKIWGVNKIDQECDN</sequence>
<feature type="region of interest" description="Disordered" evidence="1">
    <location>
        <begin position="187"/>
        <end position="219"/>
    </location>
</feature>
<keyword evidence="4" id="KW-1185">Reference proteome</keyword>
<reference evidence="3" key="1">
    <citation type="submission" date="2024-04" db="EMBL/GenBank/DDBJ databases">
        <authorList>
            <consortium name="Molecular Ecology Group"/>
        </authorList>
    </citation>
    <scope>NUCLEOTIDE SEQUENCE</scope>
</reference>
<dbReference type="Pfam" id="PF15868">
    <property type="entry name" value="MBF2"/>
    <property type="match status" value="1"/>
</dbReference>
<accession>A0AAV2P8M1</accession>
<evidence type="ECO:0000256" key="1">
    <source>
        <dbReference type="SAM" id="MobiDB-lite"/>
    </source>
</evidence>